<dbReference type="GO" id="GO:0006053">
    <property type="term" value="P:N-acetylmannosamine catabolic process"/>
    <property type="evidence" value="ECO:0007669"/>
    <property type="project" value="TreeGrafter"/>
</dbReference>
<dbReference type="EMBL" id="MSKS01000001">
    <property type="protein sequence ID" value="OLO73147.1"/>
    <property type="molecule type" value="Genomic_DNA"/>
</dbReference>
<dbReference type="RefSeq" id="WP_075389447.1">
    <property type="nucleotide sequence ID" value="NZ_MSKS01000001.1"/>
</dbReference>
<organism evidence="8 9">
    <name type="scientific">Actinomyces oris</name>
    <dbReference type="NCBI Taxonomy" id="544580"/>
    <lineage>
        <taxon>Bacteria</taxon>
        <taxon>Bacillati</taxon>
        <taxon>Actinomycetota</taxon>
        <taxon>Actinomycetes</taxon>
        <taxon>Actinomycetales</taxon>
        <taxon>Actinomycetaceae</taxon>
        <taxon>Actinomyces</taxon>
    </lineage>
</organism>
<sequence length="234" mass="24797">MSDIIGALRGGLIVSCQAYPGEPMLHPQTMTQIAQSVVHGGAVGVRLKGLDDLRLARPVLHVPIIGLVKVGNDGVYITPTLKDALAVAETGCEIVAIDGTRRPRPDRHSLKEIITEVRRQFPGTLLMADCGSLDDGLDSRDAGADLVGTTLAGYSGERQATRGPDLDLVEELSEHIDVPIIAEGRFHNAGEAAQALQRGALAVTIGTAITHPESITRWFCDGIEQARADGVNSK</sequence>
<protein>
    <recommendedName>
        <fullName evidence="7">Putative N-acetylmannosamine-6-phosphate 2-epimerase</fullName>
        <ecNumber evidence="7">5.1.3.9</ecNumber>
    </recommendedName>
    <alternativeName>
        <fullName evidence="7">ManNAc-6-P epimerase</fullName>
    </alternativeName>
</protein>
<evidence type="ECO:0000256" key="3">
    <source>
        <dbReference type="ARBA" id="ARBA00005081"/>
    </source>
</evidence>
<dbReference type="InterPro" id="IPR007260">
    <property type="entry name" value="NanE"/>
</dbReference>
<dbReference type="GO" id="GO:0005975">
    <property type="term" value="P:carbohydrate metabolic process"/>
    <property type="evidence" value="ECO:0007669"/>
    <property type="project" value="UniProtKB-UniRule"/>
</dbReference>
<dbReference type="PANTHER" id="PTHR36204">
    <property type="entry name" value="N-ACETYLMANNOSAMINE-6-PHOSPHATE 2-EPIMERASE-RELATED"/>
    <property type="match status" value="1"/>
</dbReference>
<evidence type="ECO:0000256" key="4">
    <source>
        <dbReference type="ARBA" id="ARBA00007439"/>
    </source>
</evidence>
<dbReference type="EC" id="5.1.3.9" evidence="7"/>
<dbReference type="UniPathway" id="UPA00629">
    <property type="reaction ID" value="UER00682"/>
</dbReference>
<dbReference type="Proteomes" id="UP000185963">
    <property type="component" value="Unassembled WGS sequence"/>
</dbReference>
<evidence type="ECO:0000256" key="7">
    <source>
        <dbReference type="HAMAP-Rule" id="MF_01235"/>
    </source>
</evidence>
<keyword evidence="6 7" id="KW-0119">Carbohydrate metabolism</keyword>
<dbReference type="GO" id="GO:0005829">
    <property type="term" value="C:cytosol"/>
    <property type="evidence" value="ECO:0007669"/>
    <property type="project" value="TreeGrafter"/>
</dbReference>
<evidence type="ECO:0000256" key="1">
    <source>
        <dbReference type="ARBA" id="ARBA00000056"/>
    </source>
</evidence>
<comment type="similarity">
    <text evidence="4 7">Belongs to the NanE family.</text>
</comment>
<dbReference type="NCBIfam" id="NF002231">
    <property type="entry name" value="PRK01130.1"/>
    <property type="match status" value="1"/>
</dbReference>
<dbReference type="CDD" id="cd04729">
    <property type="entry name" value="NanE"/>
    <property type="match status" value="1"/>
</dbReference>
<proteinExistence type="inferred from homology"/>
<dbReference type="HAMAP" id="MF_01235">
    <property type="entry name" value="ManNAc6P_epimer"/>
    <property type="match status" value="1"/>
</dbReference>
<dbReference type="InterPro" id="IPR013785">
    <property type="entry name" value="Aldolase_TIM"/>
</dbReference>
<dbReference type="PANTHER" id="PTHR36204:SF1">
    <property type="entry name" value="N-ACETYLMANNOSAMINE-6-PHOSPHATE 2-EPIMERASE-RELATED"/>
    <property type="match status" value="1"/>
</dbReference>
<dbReference type="Gene3D" id="3.20.20.70">
    <property type="entry name" value="Aldolase class I"/>
    <property type="match status" value="1"/>
</dbReference>
<dbReference type="SUPFAM" id="SSF51366">
    <property type="entry name" value="Ribulose-phoshate binding barrel"/>
    <property type="match status" value="1"/>
</dbReference>
<evidence type="ECO:0000256" key="6">
    <source>
        <dbReference type="ARBA" id="ARBA00023277"/>
    </source>
</evidence>
<dbReference type="GO" id="GO:0047465">
    <property type="term" value="F:N-acylglucosamine-6-phosphate 2-epimerase activity"/>
    <property type="evidence" value="ECO:0007669"/>
    <property type="project" value="UniProtKB-EC"/>
</dbReference>
<comment type="catalytic activity">
    <reaction evidence="1 7">
        <text>an N-acyl-D-glucosamine 6-phosphate = an N-acyl-D-mannosamine 6-phosphate</text>
        <dbReference type="Rhea" id="RHEA:23932"/>
        <dbReference type="ChEBI" id="CHEBI:57599"/>
        <dbReference type="ChEBI" id="CHEBI:57666"/>
        <dbReference type="EC" id="5.1.3.9"/>
    </reaction>
</comment>
<evidence type="ECO:0000256" key="5">
    <source>
        <dbReference type="ARBA" id="ARBA00023235"/>
    </source>
</evidence>
<dbReference type="GO" id="GO:0019262">
    <property type="term" value="P:N-acetylneuraminate catabolic process"/>
    <property type="evidence" value="ECO:0007669"/>
    <property type="project" value="UniProtKB-UniRule"/>
</dbReference>
<evidence type="ECO:0000256" key="2">
    <source>
        <dbReference type="ARBA" id="ARBA00002147"/>
    </source>
</evidence>
<keyword evidence="5 7" id="KW-0413">Isomerase</keyword>
<evidence type="ECO:0000313" key="9">
    <source>
        <dbReference type="Proteomes" id="UP000185963"/>
    </source>
</evidence>
<dbReference type="AlphaFoldDB" id="A0A1Q8WYI3"/>
<comment type="function">
    <text evidence="2 7">Converts N-acetylmannosamine-6-phosphate (ManNAc-6-P) to N-acetylglucosamine-6-phosphate (GlcNAc-6-P).</text>
</comment>
<reference evidence="8 9" key="1">
    <citation type="submission" date="2016-12" db="EMBL/GenBank/DDBJ databases">
        <title>Genomic comparison of strains in the 'Actinomyces naeslundii' group.</title>
        <authorList>
            <person name="Mughal S.R."/>
            <person name="Do T."/>
            <person name="Gilbert S.C."/>
            <person name="Witherden E.A."/>
            <person name="Didelot X."/>
            <person name="Beighton D."/>
        </authorList>
    </citation>
    <scope>NUCLEOTIDE SEQUENCE [LARGE SCALE GENOMIC DNA]</scope>
    <source>
        <strain evidence="8 9">WE8B-23</strain>
    </source>
</reference>
<gene>
    <name evidence="7" type="primary">nanE</name>
    <name evidence="8" type="ORF">BKH20_00250</name>
</gene>
<dbReference type="InterPro" id="IPR011060">
    <property type="entry name" value="RibuloseP-bd_barrel"/>
</dbReference>
<comment type="pathway">
    <text evidence="3 7">Amino-sugar metabolism; N-acetylneuraminate degradation; D-fructose 6-phosphate from N-acetylneuraminate: step 3/5.</text>
</comment>
<evidence type="ECO:0000313" key="8">
    <source>
        <dbReference type="EMBL" id="OLO73147.1"/>
    </source>
</evidence>
<name>A0A1Q8WYI3_9ACTO</name>
<dbReference type="OrthoDB" id="9781704at2"/>
<comment type="caution">
    <text evidence="8">The sequence shown here is derived from an EMBL/GenBank/DDBJ whole genome shotgun (WGS) entry which is preliminary data.</text>
</comment>
<dbReference type="Pfam" id="PF04131">
    <property type="entry name" value="NanE"/>
    <property type="match status" value="1"/>
</dbReference>
<accession>A0A1Q8WYI3</accession>